<organism evidence="2 3">
    <name type="scientific">Discina gigas</name>
    <dbReference type="NCBI Taxonomy" id="1032678"/>
    <lineage>
        <taxon>Eukaryota</taxon>
        <taxon>Fungi</taxon>
        <taxon>Dikarya</taxon>
        <taxon>Ascomycota</taxon>
        <taxon>Pezizomycotina</taxon>
        <taxon>Pezizomycetes</taxon>
        <taxon>Pezizales</taxon>
        <taxon>Discinaceae</taxon>
        <taxon>Discina</taxon>
    </lineage>
</organism>
<keyword evidence="3" id="KW-1185">Reference proteome</keyword>
<feature type="compositionally biased region" description="Basic and acidic residues" evidence="1">
    <location>
        <begin position="77"/>
        <end position="95"/>
    </location>
</feature>
<comment type="caution">
    <text evidence="2">The sequence shown here is derived from an EMBL/GenBank/DDBJ whole genome shotgun (WGS) entry which is preliminary data.</text>
</comment>
<dbReference type="EMBL" id="JBBBZM010000047">
    <property type="protein sequence ID" value="KAL0636596.1"/>
    <property type="molecule type" value="Genomic_DNA"/>
</dbReference>
<sequence>MQDMVPTGPSCVFGHLHPYGPEAVFHISKAGRICPRCEKGNDERAERAKEEHKCCAVGFCRKLEVVRESEDWGTGVFKEERASQVEERDTKVGKDRKGRNSQRGFYWGRD</sequence>
<evidence type="ECO:0000313" key="3">
    <source>
        <dbReference type="Proteomes" id="UP001447188"/>
    </source>
</evidence>
<feature type="region of interest" description="Disordered" evidence="1">
    <location>
        <begin position="76"/>
        <end position="110"/>
    </location>
</feature>
<reference evidence="2 3" key="1">
    <citation type="submission" date="2024-02" db="EMBL/GenBank/DDBJ databases">
        <title>Discinaceae phylogenomics.</title>
        <authorList>
            <person name="Dirks A.C."/>
            <person name="James T.Y."/>
        </authorList>
    </citation>
    <scope>NUCLEOTIDE SEQUENCE [LARGE SCALE GENOMIC DNA]</scope>
    <source>
        <strain evidence="2 3">ACD0624</strain>
    </source>
</reference>
<name>A0ABR3GM05_9PEZI</name>
<proteinExistence type="predicted"/>
<evidence type="ECO:0000313" key="2">
    <source>
        <dbReference type="EMBL" id="KAL0636596.1"/>
    </source>
</evidence>
<protein>
    <recommendedName>
        <fullName evidence="4">Recombination activating protein 1</fullName>
    </recommendedName>
</protein>
<evidence type="ECO:0008006" key="4">
    <source>
        <dbReference type="Google" id="ProtNLM"/>
    </source>
</evidence>
<dbReference type="Proteomes" id="UP001447188">
    <property type="component" value="Unassembled WGS sequence"/>
</dbReference>
<evidence type="ECO:0000256" key="1">
    <source>
        <dbReference type="SAM" id="MobiDB-lite"/>
    </source>
</evidence>
<accession>A0ABR3GM05</accession>
<gene>
    <name evidence="2" type="ORF">Q9L58_004441</name>
</gene>